<dbReference type="KEGG" id="metu:GNH96_05735"/>
<name>A0A858Q6U0_9GAMM</name>
<reference evidence="9" key="1">
    <citation type="submission" date="2019-12" db="EMBL/GenBank/DDBJ databases">
        <authorList>
            <person name="Awala S.I."/>
            <person name="Rhee S.K."/>
        </authorList>
    </citation>
    <scope>NUCLEOTIDE SEQUENCE [LARGE SCALE GENOMIC DNA]</scope>
    <source>
        <strain evidence="9">IM1</strain>
    </source>
</reference>
<keyword evidence="3 7" id="KW-0698">rRNA processing</keyword>
<dbReference type="FunFam" id="1.10.150.170:FF:000001">
    <property type="entry name" value="Ribosomal RNA small subunit methyltransferase H"/>
    <property type="match status" value="1"/>
</dbReference>
<feature type="binding site" evidence="7">
    <location>
        <position position="112"/>
    </location>
    <ligand>
        <name>S-adenosyl-L-methionine</name>
        <dbReference type="ChEBI" id="CHEBI:59789"/>
    </ligand>
</feature>
<dbReference type="InterPro" id="IPR023397">
    <property type="entry name" value="SAM-dep_MeTrfase_MraW_recog"/>
</dbReference>
<evidence type="ECO:0000313" key="8">
    <source>
        <dbReference type="EMBL" id="QJD29515.1"/>
    </source>
</evidence>
<feature type="binding site" evidence="7">
    <location>
        <position position="105"/>
    </location>
    <ligand>
        <name>S-adenosyl-L-methionine</name>
        <dbReference type="ChEBI" id="CHEBI:59789"/>
    </ligand>
</feature>
<keyword evidence="4 7" id="KW-0489">Methyltransferase</keyword>
<protein>
    <recommendedName>
        <fullName evidence="7">Ribosomal RNA small subunit methyltransferase H</fullName>
        <ecNumber evidence="7">2.1.1.199</ecNumber>
    </recommendedName>
    <alternativeName>
        <fullName evidence="7">16S rRNA m(4)C1402 methyltransferase</fullName>
    </alternativeName>
    <alternativeName>
        <fullName evidence="7">rRNA (cytosine-N(4)-)-methyltransferase RsmH</fullName>
    </alternativeName>
</protein>
<comment type="subcellular location">
    <subcellularLocation>
        <location evidence="7">Cytoplasm</location>
    </subcellularLocation>
</comment>
<evidence type="ECO:0000256" key="4">
    <source>
        <dbReference type="ARBA" id="ARBA00022603"/>
    </source>
</evidence>
<dbReference type="Proteomes" id="UP000503004">
    <property type="component" value="Chromosome"/>
</dbReference>
<dbReference type="EMBL" id="CP046565">
    <property type="protein sequence ID" value="QJD29515.1"/>
    <property type="molecule type" value="Genomic_DNA"/>
</dbReference>
<feature type="binding site" evidence="7">
    <location>
        <position position="56"/>
    </location>
    <ligand>
        <name>S-adenosyl-L-methionine</name>
        <dbReference type="ChEBI" id="CHEBI:59789"/>
    </ligand>
</feature>
<feature type="binding site" evidence="7">
    <location>
        <position position="83"/>
    </location>
    <ligand>
        <name>S-adenosyl-L-methionine</name>
        <dbReference type="ChEBI" id="CHEBI:59789"/>
    </ligand>
</feature>
<dbReference type="Pfam" id="PF01795">
    <property type="entry name" value="Methyltransf_5"/>
    <property type="match status" value="1"/>
</dbReference>
<dbReference type="PIRSF" id="PIRSF004486">
    <property type="entry name" value="MraW"/>
    <property type="match status" value="1"/>
</dbReference>
<dbReference type="PANTHER" id="PTHR11265:SF0">
    <property type="entry name" value="12S RRNA N4-METHYLCYTIDINE METHYLTRANSFERASE"/>
    <property type="match status" value="1"/>
</dbReference>
<sequence length="312" mass="34572">MAEAESGHRPVMLAEVLEALAIRPAGIYLDCTFGRGGHSRAILERLGAEGRLLAIDRDREAVAAAGASGLSGDARFAIEHGRFSDLVRFVGERGWAGRVDGILMDLGVSSPQLDEARRGFSFLREGPLDMRMDPSQKTGAADWLAEVPERELARVLREYGEERFAGRIARAVVEERRRRPIATTTDLVRLIEAAIPFADKFKHPATRTFQAIRIAVNDELSELERGLNEAVEVLAARGRLVVISFHSLEDRIVKRFMREEVRGREMSGGIFESRSTPRLIGLGKPLKADEDEIRVNPRARSAILRAAEKRAA</sequence>
<dbReference type="SUPFAM" id="SSF53335">
    <property type="entry name" value="S-adenosyl-L-methionine-dependent methyltransferases"/>
    <property type="match status" value="1"/>
</dbReference>
<gene>
    <name evidence="7 8" type="primary">rsmH</name>
    <name evidence="8" type="ORF">GNH96_05735</name>
</gene>
<accession>A0A858Q6U0</accession>
<keyword evidence="9" id="KW-1185">Reference proteome</keyword>
<evidence type="ECO:0000256" key="3">
    <source>
        <dbReference type="ARBA" id="ARBA00022552"/>
    </source>
</evidence>
<dbReference type="Gene3D" id="3.40.50.150">
    <property type="entry name" value="Vaccinia Virus protein VP39"/>
    <property type="match status" value="1"/>
</dbReference>
<dbReference type="GO" id="GO:0070475">
    <property type="term" value="P:rRNA base methylation"/>
    <property type="evidence" value="ECO:0007669"/>
    <property type="project" value="UniProtKB-UniRule"/>
</dbReference>
<feature type="binding site" evidence="7">
    <location>
        <begin position="36"/>
        <end position="38"/>
    </location>
    <ligand>
        <name>S-adenosyl-L-methionine</name>
        <dbReference type="ChEBI" id="CHEBI:59789"/>
    </ligand>
</feature>
<keyword evidence="2 7" id="KW-0963">Cytoplasm</keyword>
<evidence type="ECO:0000256" key="1">
    <source>
        <dbReference type="ARBA" id="ARBA00010396"/>
    </source>
</evidence>
<evidence type="ECO:0000313" key="9">
    <source>
        <dbReference type="Proteomes" id="UP000503004"/>
    </source>
</evidence>
<evidence type="ECO:0000256" key="2">
    <source>
        <dbReference type="ARBA" id="ARBA00022490"/>
    </source>
</evidence>
<dbReference type="GO" id="GO:0005737">
    <property type="term" value="C:cytoplasm"/>
    <property type="evidence" value="ECO:0007669"/>
    <property type="project" value="UniProtKB-SubCell"/>
</dbReference>
<proteinExistence type="inferred from homology"/>
<dbReference type="AlphaFoldDB" id="A0A858Q6U0"/>
<dbReference type="NCBIfam" id="TIGR00006">
    <property type="entry name" value="16S rRNA (cytosine(1402)-N(4))-methyltransferase RsmH"/>
    <property type="match status" value="1"/>
</dbReference>
<evidence type="ECO:0000256" key="6">
    <source>
        <dbReference type="ARBA" id="ARBA00022691"/>
    </source>
</evidence>
<dbReference type="HAMAP" id="MF_01007">
    <property type="entry name" value="16SrRNA_methyltr_H"/>
    <property type="match status" value="1"/>
</dbReference>
<dbReference type="PANTHER" id="PTHR11265">
    <property type="entry name" value="S-ADENOSYL-METHYLTRANSFERASE MRAW"/>
    <property type="match status" value="1"/>
</dbReference>
<evidence type="ECO:0000256" key="7">
    <source>
        <dbReference type="HAMAP-Rule" id="MF_01007"/>
    </source>
</evidence>
<dbReference type="SUPFAM" id="SSF81799">
    <property type="entry name" value="Putative methyltransferase TM0872, insert domain"/>
    <property type="match status" value="1"/>
</dbReference>
<comment type="catalytic activity">
    <reaction evidence="7">
        <text>cytidine(1402) in 16S rRNA + S-adenosyl-L-methionine = N(4)-methylcytidine(1402) in 16S rRNA + S-adenosyl-L-homocysteine + H(+)</text>
        <dbReference type="Rhea" id="RHEA:42928"/>
        <dbReference type="Rhea" id="RHEA-COMP:10286"/>
        <dbReference type="Rhea" id="RHEA-COMP:10287"/>
        <dbReference type="ChEBI" id="CHEBI:15378"/>
        <dbReference type="ChEBI" id="CHEBI:57856"/>
        <dbReference type="ChEBI" id="CHEBI:59789"/>
        <dbReference type="ChEBI" id="CHEBI:74506"/>
        <dbReference type="ChEBI" id="CHEBI:82748"/>
        <dbReference type="EC" id="2.1.1.199"/>
    </reaction>
</comment>
<comment type="function">
    <text evidence="7">Specifically methylates the N4 position of cytidine in position 1402 (C1402) of 16S rRNA.</text>
</comment>
<organism evidence="8 9">
    <name type="scientific">Methylococcus geothermalis</name>
    <dbReference type="NCBI Taxonomy" id="2681310"/>
    <lineage>
        <taxon>Bacteria</taxon>
        <taxon>Pseudomonadati</taxon>
        <taxon>Pseudomonadota</taxon>
        <taxon>Gammaproteobacteria</taxon>
        <taxon>Methylococcales</taxon>
        <taxon>Methylococcaceae</taxon>
        <taxon>Methylococcus</taxon>
    </lineage>
</organism>
<comment type="similarity">
    <text evidence="1 7">Belongs to the methyltransferase superfamily. RsmH family.</text>
</comment>
<keyword evidence="5 7" id="KW-0808">Transferase</keyword>
<dbReference type="EC" id="2.1.1.199" evidence="7"/>
<evidence type="ECO:0000256" key="5">
    <source>
        <dbReference type="ARBA" id="ARBA00022679"/>
    </source>
</evidence>
<dbReference type="GO" id="GO:0071424">
    <property type="term" value="F:rRNA (cytosine-N4-)-methyltransferase activity"/>
    <property type="evidence" value="ECO:0007669"/>
    <property type="project" value="UniProtKB-UniRule"/>
</dbReference>
<dbReference type="InterPro" id="IPR002903">
    <property type="entry name" value="RsmH"/>
</dbReference>
<dbReference type="Gene3D" id="1.10.150.170">
    <property type="entry name" value="Putative methyltransferase TM0872, insert domain"/>
    <property type="match status" value="1"/>
</dbReference>
<keyword evidence="6 7" id="KW-0949">S-adenosyl-L-methionine</keyword>
<dbReference type="InterPro" id="IPR029063">
    <property type="entry name" value="SAM-dependent_MTases_sf"/>
</dbReference>